<evidence type="ECO:0000256" key="5">
    <source>
        <dbReference type="SAM" id="Phobius"/>
    </source>
</evidence>
<evidence type="ECO:0000259" key="6">
    <source>
        <dbReference type="Pfam" id="PF01694"/>
    </source>
</evidence>
<organism evidence="7 8">
    <name type="scientific">Cupriavidus laharis</name>
    <dbReference type="NCBI Taxonomy" id="151654"/>
    <lineage>
        <taxon>Bacteria</taxon>
        <taxon>Pseudomonadati</taxon>
        <taxon>Pseudomonadota</taxon>
        <taxon>Betaproteobacteria</taxon>
        <taxon>Burkholderiales</taxon>
        <taxon>Burkholderiaceae</taxon>
        <taxon>Cupriavidus</taxon>
    </lineage>
</organism>
<sequence>MPADTVRPGAAWPGMLAAIALVWALSALMSFVPWLHAHGLYLRDPVLAGGEWWRLATAMWVHLDWRHWLADACAAAGLLLLAGRATRVREALLVLVACGMAVQVVLLRVPTITWYGGLSGALHGLALWAALSLLRVPGLPRVVGVLLSLGVIVKVWVEQSWLAPVVFEPSWGFGVVRAAHAAGAVAGLACWLLQEWWRGRRGPAPG</sequence>
<evidence type="ECO:0000313" key="8">
    <source>
        <dbReference type="Proteomes" id="UP000727654"/>
    </source>
</evidence>
<evidence type="ECO:0000256" key="1">
    <source>
        <dbReference type="ARBA" id="ARBA00004141"/>
    </source>
</evidence>
<feature type="transmembrane region" description="Helical" evidence="5">
    <location>
        <begin position="169"/>
        <end position="193"/>
    </location>
</feature>
<dbReference type="InterPro" id="IPR022764">
    <property type="entry name" value="Peptidase_S54_rhomboid_dom"/>
</dbReference>
<evidence type="ECO:0000256" key="4">
    <source>
        <dbReference type="ARBA" id="ARBA00023136"/>
    </source>
</evidence>
<gene>
    <name evidence="7" type="ORF">LMG23992_00546</name>
</gene>
<dbReference type="InterPro" id="IPR023826">
    <property type="entry name" value="Rhom-like_SP_proteobac"/>
</dbReference>
<dbReference type="EMBL" id="CAJZAI010000001">
    <property type="protein sequence ID" value="CAG9165614.1"/>
    <property type="molecule type" value="Genomic_DNA"/>
</dbReference>
<reference evidence="7 8" key="1">
    <citation type="submission" date="2021-08" db="EMBL/GenBank/DDBJ databases">
        <authorList>
            <person name="Peeters C."/>
        </authorList>
    </citation>
    <scope>NUCLEOTIDE SEQUENCE [LARGE SCALE GENOMIC DNA]</scope>
    <source>
        <strain evidence="7 8">LMG 23992</strain>
    </source>
</reference>
<evidence type="ECO:0000256" key="2">
    <source>
        <dbReference type="ARBA" id="ARBA00022692"/>
    </source>
</evidence>
<keyword evidence="4 5" id="KW-0472">Membrane</keyword>
<keyword evidence="2 5" id="KW-0812">Transmembrane</keyword>
<dbReference type="NCBIfam" id="TIGR03902">
    <property type="entry name" value="rhom_GG_sort"/>
    <property type="match status" value="1"/>
</dbReference>
<dbReference type="Proteomes" id="UP000727654">
    <property type="component" value="Unassembled WGS sequence"/>
</dbReference>
<feature type="transmembrane region" description="Helical" evidence="5">
    <location>
        <begin position="90"/>
        <end position="106"/>
    </location>
</feature>
<feature type="transmembrane region" description="Helical" evidence="5">
    <location>
        <begin position="138"/>
        <end position="157"/>
    </location>
</feature>
<keyword evidence="3 5" id="KW-1133">Transmembrane helix</keyword>
<feature type="transmembrane region" description="Helical" evidence="5">
    <location>
        <begin position="12"/>
        <end position="35"/>
    </location>
</feature>
<proteinExistence type="predicted"/>
<dbReference type="InterPro" id="IPR035952">
    <property type="entry name" value="Rhomboid-like_sf"/>
</dbReference>
<evidence type="ECO:0000256" key="3">
    <source>
        <dbReference type="ARBA" id="ARBA00022989"/>
    </source>
</evidence>
<keyword evidence="8" id="KW-1185">Reference proteome</keyword>
<accession>A0ABM8WE77</accession>
<comment type="subcellular location">
    <subcellularLocation>
        <location evidence="1">Membrane</location>
        <topology evidence="1">Multi-pass membrane protein</topology>
    </subcellularLocation>
</comment>
<feature type="domain" description="Peptidase S54 rhomboid" evidence="6">
    <location>
        <begin position="50"/>
        <end position="190"/>
    </location>
</feature>
<feature type="transmembrane region" description="Helical" evidence="5">
    <location>
        <begin position="65"/>
        <end position="83"/>
    </location>
</feature>
<dbReference type="Pfam" id="PF01694">
    <property type="entry name" value="Rhomboid"/>
    <property type="match status" value="1"/>
</dbReference>
<name>A0ABM8WE77_9BURK</name>
<protein>
    <recommendedName>
        <fullName evidence="6">Peptidase S54 rhomboid domain-containing protein</fullName>
    </recommendedName>
</protein>
<evidence type="ECO:0000313" key="7">
    <source>
        <dbReference type="EMBL" id="CAG9165614.1"/>
    </source>
</evidence>
<dbReference type="SUPFAM" id="SSF144091">
    <property type="entry name" value="Rhomboid-like"/>
    <property type="match status" value="1"/>
</dbReference>
<feature type="transmembrane region" description="Helical" evidence="5">
    <location>
        <begin position="112"/>
        <end position="131"/>
    </location>
</feature>
<comment type="caution">
    <text evidence="7">The sequence shown here is derived from an EMBL/GenBank/DDBJ whole genome shotgun (WGS) entry which is preliminary data.</text>
</comment>
<dbReference type="Gene3D" id="1.20.1540.10">
    <property type="entry name" value="Rhomboid-like"/>
    <property type="match status" value="1"/>
</dbReference>